<evidence type="ECO:0000256" key="4">
    <source>
        <dbReference type="ARBA" id="ARBA00022989"/>
    </source>
</evidence>
<keyword evidence="4 6" id="KW-1133">Transmembrane helix</keyword>
<feature type="transmembrane region" description="Helical" evidence="6">
    <location>
        <begin position="6"/>
        <end position="30"/>
    </location>
</feature>
<evidence type="ECO:0000256" key="6">
    <source>
        <dbReference type="SAM" id="Phobius"/>
    </source>
</evidence>
<dbReference type="KEGG" id="bteq:G4P54_16335"/>
<keyword evidence="2" id="KW-1003">Cell membrane</keyword>
<dbReference type="InterPro" id="IPR018461">
    <property type="entry name" value="Na/H_Antiport_NhaC-like_C"/>
</dbReference>
<protein>
    <submittedName>
        <fullName evidence="9">Na+/H+ antiporter family protein</fullName>
    </submittedName>
</protein>
<feature type="transmembrane region" description="Helical" evidence="6">
    <location>
        <begin position="102"/>
        <end position="134"/>
    </location>
</feature>
<feature type="transmembrane region" description="Helical" evidence="6">
    <location>
        <begin position="424"/>
        <end position="441"/>
    </location>
</feature>
<sequence length="442" mass="45879">MNAVVIAVLLMLVLSLLRVNIVIALILGALAGGLTGGLGLGETVKAFTDGLGGNATVAVSYAMLGAFAAALTKTGLPDAMVEASVKLIGNKEDSRKKALSKVLIVLIILIVSCFSQNVVPVHIAFIPVLIPPLLKIFNELEMDRRLLACVITFGLTAPYIVLPVGFGQIFQGMLRDNMADAGLNVPLGDIPYALIIPVAGMVVGLILSVIVYRKPKQYETKDISGAKASPYTRKSIGIAVLAIVVSLGVQLYLSQTLGVEGMIMGALAGLIVLFVSGVMKRDEADSLITDGMVLMAFIGFVMLVAAGFSNVLNKTGDVASLVKASAGFIGHSQSLGAVLMLLVGLLITMGIGSSFATIPVITTIFVPLCMQLGFSPMATIAIIGAAAALGDAGSPASDSTLGPTSGLSADGQHHHIWDTCVPTFMFYNIPLIIFGWIAALVL</sequence>
<reference evidence="9 10" key="1">
    <citation type="submission" date="2020-02" db="EMBL/GenBank/DDBJ databases">
        <title>Genome sequencing, annotation and comparative genomic analysis of Bacillus tequilensis EA-CB0015, an effective biological control agent against Pseudocercospora fijiensis in banana plants.</title>
        <authorList>
            <person name="Cuellar-Gaviria T.Z."/>
            <person name="Ju K.-S."/>
            <person name="Villegas-Escobar V."/>
        </authorList>
    </citation>
    <scope>NUCLEOTIDE SEQUENCE [LARGE SCALE GENOMIC DNA]</scope>
    <source>
        <strain evidence="9 10">EA-CB0015</strain>
    </source>
</reference>
<keyword evidence="3 6" id="KW-0812">Transmembrane</keyword>
<dbReference type="PANTHER" id="PTHR37821:SF1">
    <property type="entry name" value="AMINO ACID TRANSPORTER YUIF-RELATED"/>
    <property type="match status" value="1"/>
</dbReference>
<evidence type="ECO:0000256" key="3">
    <source>
        <dbReference type="ARBA" id="ARBA00022692"/>
    </source>
</evidence>
<comment type="subcellular location">
    <subcellularLocation>
        <location evidence="1">Cell membrane</location>
        <topology evidence="1">Multi-pass membrane protein</topology>
    </subcellularLocation>
</comment>
<feature type="domain" description="Na+/H+ antiporter NhaC-like C-terminal" evidence="7">
    <location>
        <begin position="150"/>
        <end position="436"/>
    </location>
</feature>
<name>A0A6H0WM04_9BACI</name>
<dbReference type="Pfam" id="PF13726">
    <property type="entry name" value="Na_H_antiport_2"/>
    <property type="match status" value="1"/>
</dbReference>
<dbReference type="RefSeq" id="WP_167873243.1">
    <property type="nucleotide sequence ID" value="NZ_CP048852.1"/>
</dbReference>
<feature type="transmembrane region" description="Helical" evidence="6">
    <location>
        <begin position="190"/>
        <end position="212"/>
    </location>
</feature>
<evidence type="ECO:0000256" key="2">
    <source>
        <dbReference type="ARBA" id="ARBA00022475"/>
    </source>
</evidence>
<accession>A0A6H0WM04</accession>
<dbReference type="Proteomes" id="UP000501914">
    <property type="component" value="Chromosome"/>
</dbReference>
<feature type="transmembrane region" description="Helical" evidence="6">
    <location>
        <begin position="236"/>
        <end position="253"/>
    </location>
</feature>
<feature type="transmembrane region" description="Helical" evidence="6">
    <location>
        <begin position="259"/>
        <end position="279"/>
    </location>
</feature>
<keyword evidence="5 6" id="KW-0472">Membrane</keyword>
<evidence type="ECO:0000313" key="10">
    <source>
        <dbReference type="Proteomes" id="UP000501914"/>
    </source>
</evidence>
<feature type="domain" description="Putative Na+/H+ antiporter N-terminal" evidence="8">
    <location>
        <begin position="2"/>
        <end position="88"/>
    </location>
</feature>
<dbReference type="EMBL" id="CP048852">
    <property type="protein sequence ID" value="QIW81238.1"/>
    <property type="molecule type" value="Genomic_DNA"/>
</dbReference>
<keyword evidence="10" id="KW-1185">Reference proteome</keyword>
<feature type="transmembrane region" description="Helical" evidence="6">
    <location>
        <begin position="332"/>
        <end position="352"/>
    </location>
</feature>
<dbReference type="InterPro" id="IPR032813">
    <property type="entry name" value="Na_H_antiport_N"/>
</dbReference>
<dbReference type="GO" id="GO:0005886">
    <property type="term" value="C:plasma membrane"/>
    <property type="evidence" value="ECO:0007669"/>
    <property type="project" value="UniProtKB-SubCell"/>
</dbReference>
<proteinExistence type="predicted"/>
<feature type="transmembrane region" description="Helical" evidence="6">
    <location>
        <begin position="51"/>
        <end position="71"/>
    </location>
</feature>
<evidence type="ECO:0000259" key="8">
    <source>
        <dbReference type="Pfam" id="PF13726"/>
    </source>
</evidence>
<evidence type="ECO:0000256" key="1">
    <source>
        <dbReference type="ARBA" id="ARBA00004651"/>
    </source>
</evidence>
<dbReference type="AlphaFoldDB" id="A0A6H0WM04"/>
<dbReference type="InterPro" id="IPR052576">
    <property type="entry name" value="AA_Transporter-Related"/>
</dbReference>
<gene>
    <name evidence="9" type="ORF">G4P54_16335</name>
</gene>
<dbReference type="PANTHER" id="PTHR37821">
    <property type="entry name" value="AMINO ACID TRANSPORTER YUIF-RELATED"/>
    <property type="match status" value="1"/>
</dbReference>
<evidence type="ECO:0000313" key="9">
    <source>
        <dbReference type="EMBL" id="QIW81238.1"/>
    </source>
</evidence>
<feature type="transmembrane region" description="Helical" evidence="6">
    <location>
        <begin position="291"/>
        <end position="312"/>
    </location>
</feature>
<dbReference type="Pfam" id="PF03553">
    <property type="entry name" value="Na_H_antiporter"/>
    <property type="match status" value="1"/>
</dbReference>
<evidence type="ECO:0000259" key="7">
    <source>
        <dbReference type="Pfam" id="PF03553"/>
    </source>
</evidence>
<organism evidence="9 10">
    <name type="scientific">Bacillus tequilensis</name>
    <dbReference type="NCBI Taxonomy" id="227866"/>
    <lineage>
        <taxon>Bacteria</taxon>
        <taxon>Bacillati</taxon>
        <taxon>Bacillota</taxon>
        <taxon>Bacilli</taxon>
        <taxon>Bacillales</taxon>
        <taxon>Bacillaceae</taxon>
        <taxon>Bacillus</taxon>
    </lineage>
</organism>
<feature type="transmembrane region" description="Helical" evidence="6">
    <location>
        <begin position="364"/>
        <end position="389"/>
    </location>
</feature>
<feature type="transmembrane region" description="Helical" evidence="6">
    <location>
        <begin position="146"/>
        <end position="170"/>
    </location>
</feature>
<evidence type="ECO:0000256" key="5">
    <source>
        <dbReference type="ARBA" id="ARBA00023136"/>
    </source>
</evidence>